<dbReference type="Gene3D" id="1.10.10.10">
    <property type="entry name" value="Winged helix-like DNA-binding domain superfamily/Winged helix DNA-binding domain"/>
    <property type="match status" value="1"/>
</dbReference>
<dbReference type="SUPFAM" id="SSF55781">
    <property type="entry name" value="GAF domain-like"/>
    <property type="match status" value="1"/>
</dbReference>
<dbReference type="SMART" id="SM00346">
    <property type="entry name" value="HTH_ICLR"/>
    <property type="match status" value="1"/>
</dbReference>
<dbReference type="Pfam" id="PF01614">
    <property type="entry name" value="IclR_C"/>
    <property type="match status" value="1"/>
</dbReference>
<organism evidence="6">
    <name type="scientific">mine drainage metagenome</name>
    <dbReference type="NCBI Taxonomy" id="410659"/>
    <lineage>
        <taxon>unclassified sequences</taxon>
        <taxon>metagenomes</taxon>
        <taxon>ecological metagenomes</taxon>
    </lineage>
</organism>
<evidence type="ECO:0000313" key="6">
    <source>
        <dbReference type="EMBL" id="OIQ73923.1"/>
    </source>
</evidence>
<feature type="domain" description="HTH iclR-type" evidence="4">
    <location>
        <begin position="11"/>
        <end position="72"/>
    </location>
</feature>
<feature type="domain" description="IclR-ED" evidence="5">
    <location>
        <begin position="73"/>
        <end position="254"/>
    </location>
</feature>
<dbReference type="EMBL" id="MLJW01002689">
    <property type="protein sequence ID" value="OIQ73923.1"/>
    <property type="molecule type" value="Genomic_DNA"/>
</dbReference>
<dbReference type="InterPro" id="IPR050707">
    <property type="entry name" value="HTH_MetabolicPath_Reg"/>
</dbReference>
<keyword evidence="1" id="KW-0805">Transcription regulation</keyword>
<reference evidence="6" key="1">
    <citation type="submission" date="2016-10" db="EMBL/GenBank/DDBJ databases">
        <title>Sequence of Gallionella enrichment culture.</title>
        <authorList>
            <person name="Poehlein A."/>
            <person name="Muehling M."/>
            <person name="Daniel R."/>
        </authorList>
    </citation>
    <scope>NUCLEOTIDE SEQUENCE</scope>
</reference>
<dbReference type="InterPro" id="IPR014757">
    <property type="entry name" value="Tscrpt_reg_IclR_C"/>
</dbReference>
<dbReference type="InterPro" id="IPR005471">
    <property type="entry name" value="Tscrpt_reg_IclR_N"/>
</dbReference>
<dbReference type="GO" id="GO:0003677">
    <property type="term" value="F:DNA binding"/>
    <property type="evidence" value="ECO:0007669"/>
    <property type="project" value="UniProtKB-KW"/>
</dbReference>
<dbReference type="AlphaFoldDB" id="A0A1J5Q8W3"/>
<dbReference type="InterPro" id="IPR036388">
    <property type="entry name" value="WH-like_DNA-bd_sf"/>
</dbReference>
<keyword evidence="3" id="KW-0804">Transcription</keyword>
<dbReference type="PROSITE" id="PS51078">
    <property type="entry name" value="ICLR_ED"/>
    <property type="match status" value="1"/>
</dbReference>
<evidence type="ECO:0000259" key="5">
    <source>
        <dbReference type="PROSITE" id="PS51078"/>
    </source>
</evidence>
<dbReference type="Gene3D" id="3.30.450.40">
    <property type="match status" value="1"/>
</dbReference>
<gene>
    <name evidence="6" type="primary">iclR_7</name>
    <name evidence="6" type="ORF">GALL_444350</name>
</gene>
<protein>
    <submittedName>
        <fullName evidence="6">Acetate operon repressor</fullName>
    </submittedName>
</protein>
<dbReference type="InterPro" id="IPR036390">
    <property type="entry name" value="WH_DNA-bd_sf"/>
</dbReference>
<accession>A0A1J5Q8W3</accession>
<dbReference type="PANTHER" id="PTHR30136:SF35">
    <property type="entry name" value="HTH-TYPE TRANSCRIPTIONAL REGULATOR RV1719"/>
    <property type="match status" value="1"/>
</dbReference>
<comment type="caution">
    <text evidence="6">The sequence shown here is derived from an EMBL/GenBank/DDBJ whole genome shotgun (WGS) entry which is preliminary data.</text>
</comment>
<dbReference type="GO" id="GO:0003700">
    <property type="term" value="F:DNA-binding transcription factor activity"/>
    <property type="evidence" value="ECO:0007669"/>
    <property type="project" value="TreeGrafter"/>
</dbReference>
<evidence type="ECO:0000256" key="1">
    <source>
        <dbReference type="ARBA" id="ARBA00023015"/>
    </source>
</evidence>
<dbReference type="Pfam" id="PF09339">
    <property type="entry name" value="HTH_IclR"/>
    <property type="match status" value="1"/>
</dbReference>
<dbReference type="PROSITE" id="PS51077">
    <property type="entry name" value="HTH_ICLR"/>
    <property type="match status" value="1"/>
</dbReference>
<dbReference type="PANTHER" id="PTHR30136">
    <property type="entry name" value="HELIX-TURN-HELIX TRANSCRIPTIONAL REGULATOR, ICLR FAMILY"/>
    <property type="match status" value="1"/>
</dbReference>
<evidence type="ECO:0000256" key="3">
    <source>
        <dbReference type="ARBA" id="ARBA00023163"/>
    </source>
</evidence>
<name>A0A1J5Q8W3_9ZZZZ</name>
<evidence type="ECO:0000259" key="4">
    <source>
        <dbReference type="PROSITE" id="PS51077"/>
    </source>
</evidence>
<evidence type="ECO:0000256" key="2">
    <source>
        <dbReference type="ARBA" id="ARBA00023125"/>
    </source>
</evidence>
<dbReference type="InterPro" id="IPR029016">
    <property type="entry name" value="GAF-like_dom_sf"/>
</dbReference>
<dbReference type="SUPFAM" id="SSF46785">
    <property type="entry name" value="Winged helix' DNA-binding domain"/>
    <property type="match status" value="1"/>
</dbReference>
<keyword evidence="2" id="KW-0238">DNA-binding</keyword>
<proteinExistence type="predicted"/>
<dbReference type="GO" id="GO:0045892">
    <property type="term" value="P:negative regulation of DNA-templated transcription"/>
    <property type="evidence" value="ECO:0007669"/>
    <property type="project" value="TreeGrafter"/>
</dbReference>
<sequence>MEKSTQAITGTQAVNRATALLVHVLEAERSPLLTELALAHGLAKSTTSRLLGALERSGLVERDRVGAFQAGPVLTKFARSRGGEADLAARFHPVLERIAQSTGETANLAIAGHGAVDLIDQVDGHYLLGAKNWIGTNVPLHCSALGKVLLAFGAATTPKGRLARRTSATITSKIKLEDELTRIKRKGFASIYDELEEGLVAIAAPVREIDGTVIGAISISGPSTRITKERIEKFGNLLIAEIEAEKPTKKKEGAA</sequence>